<dbReference type="Pfam" id="PF05559">
    <property type="entry name" value="DUF763"/>
    <property type="match status" value="1"/>
</dbReference>
<accession>A0A3B0CDR4</accession>
<gene>
    <name evidence="1" type="ORF">D7Z94_04260</name>
</gene>
<reference evidence="1 2" key="1">
    <citation type="submission" date="2018-10" db="EMBL/GenBank/DDBJ databases">
        <title>Ulvibacterium marinum gen. nov., sp. nov., a novel marine bacterium of the family Flavobacteriaceae, isolated from a culture of the green alga Ulva prolifera.</title>
        <authorList>
            <person name="Zhang Z."/>
        </authorList>
    </citation>
    <scope>NUCLEOTIDE SEQUENCE [LARGE SCALE GENOMIC DNA]</scope>
    <source>
        <strain evidence="1 2">CCMM003</strain>
    </source>
</reference>
<keyword evidence="2" id="KW-1185">Reference proteome</keyword>
<dbReference type="EMBL" id="RBCJ01000001">
    <property type="protein sequence ID" value="RKN83061.1"/>
    <property type="molecule type" value="Genomic_DNA"/>
</dbReference>
<dbReference type="PANTHER" id="PTHR38597:SF1">
    <property type="entry name" value="BLL3834 PROTEIN"/>
    <property type="match status" value="1"/>
</dbReference>
<organism evidence="1 2">
    <name type="scientific">Ulvibacterium marinum</name>
    <dbReference type="NCBI Taxonomy" id="2419782"/>
    <lineage>
        <taxon>Bacteria</taxon>
        <taxon>Pseudomonadati</taxon>
        <taxon>Bacteroidota</taxon>
        <taxon>Flavobacteriia</taxon>
        <taxon>Flavobacteriales</taxon>
        <taxon>Flavobacteriaceae</taxon>
        <taxon>Ulvibacterium</taxon>
    </lineage>
</organism>
<sequence length="404" mass="44920">MQRSGTADLALHGGAIPPWLFSRMKQLTLPLVEAIIIQNGKDDFLERLANPFWFQSFGTVIGMDWNSSGVTTAVMRALKQAINPVSKELGIYICGGKGKKSLQTPTELLEVGYKTGLDSDHLAQCSKLSAKVDNTALQDGFNLYLHNFVVNDTGKWSVIQQGMHNSNDMARRYHWHSGNLNSFVEEPHTAVCGENQGSILNLVHKEAKATRGSIMNISKEHPDRILKELPHLLVPVYHEMKAKDVDLKRLGSILWLAQENETKTFEELLLLKGLGPRTLQSLTLVSEVIHGTPWRFSDPARFAFAHGGKDATPFPVPTKVYDETIAGLKDAVQQAKIGNTDKIKAIHKLTDLAQKAEKGFHPNANFDALVRKEKEESYKYGGRSIYGFAKPKNNGQLDLFHGDI</sequence>
<name>A0A3B0CDR4_9FLAO</name>
<evidence type="ECO:0000313" key="1">
    <source>
        <dbReference type="EMBL" id="RKN83061.1"/>
    </source>
</evidence>
<proteinExistence type="predicted"/>
<protein>
    <submittedName>
        <fullName evidence="1">DUF763 domain-containing protein</fullName>
    </submittedName>
</protein>
<dbReference type="Proteomes" id="UP000276603">
    <property type="component" value="Unassembled WGS sequence"/>
</dbReference>
<comment type="caution">
    <text evidence="1">The sequence shown here is derived from an EMBL/GenBank/DDBJ whole genome shotgun (WGS) entry which is preliminary data.</text>
</comment>
<dbReference type="OrthoDB" id="9802662at2"/>
<dbReference type="PANTHER" id="PTHR38597">
    <property type="entry name" value="BLL3834 PROTEIN"/>
    <property type="match status" value="1"/>
</dbReference>
<dbReference type="InterPro" id="IPR008482">
    <property type="entry name" value="DUF763"/>
</dbReference>
<dbReference type="AlphaFoldDB" id="A0A3B0CDR4"/>
<evidence type="ECO:0000313" key="2">
    <source>
        <dbReference type="Proteomes" id="UP000276603"/>
    </source>
</evidence>